<evidence type="ECO:0000313" key="1">
    <source>
        <dbReference type="EMBL" id="KKW12563.1"/>
    </source>
</evidence>
<evidence type="ECO:0000313" key="2">
    <source>
        <dbReference type="Proteomes" id="UP000034588"/>
    </source>
</evidence>
<gene>
    <name evidence="1" type="ORF">UY48_C0011G0010</name>
</gene>
<name>A0A0G1W1F4_9BACT</name>
<proteinExistence type="predicted"/>
<accession>A0A0G1W1F4</accession>
<comment type="caution">
    <text evidence="1">The sequence shown here is derived from an EMBL/GenBank/DDBJ whole genome shotgun (WGS) entry which is preliminary data.</text>
</comment>
<reference evidence="1 2" key="1">
    <citation type="journal article" date="2015" name="Nature">
        <title>rRNA introns, odd ribosomes, and small enigmatic genomes across a large radiation of phyla.</title>
        <authorList>
            <person name="Brown C.T."/>
            <person name="Hug L.A."/>
            <person name="Thomas B.C."/>
            <person name="Sharon I."/>
            <person name="Castelle C.J."/>
            <person name="Singh A."/>
            <person name="Wilkins M.J."/>
            <person name="Williams K.H."/>
            <person name="Banfield J.F."/>
        </authorList>
    </citation>
    <scope>NUCLEOTIDE SEQUENCE [LARGE SCALE GENOMIC DNA]</scope>
</reference>
<organism evidence="1 2">
    <name type="scientific">Candidatus Gottesmanbacteria bacterium GW2011_GWB1_49_7</name>
    <dbReference type="NCBI Taxonomy" id="1618448"/>
    <lineage>
        <taxon>Bacteria</taxon>
        <taxon>Candidatus Gottesmaniibacteriota</taxon>
    </lineage>
</organism>
<sequence length="67" mass="7894">MGDIGSVSEKPRQTIRGRTVDMATWYDFKREVANKFGTERGHIDFEIDIALREYVEKRTDNKFKVIQ</sequence>
<dbReference type="AlphaFoldDB" id="A0A0G1W1F4"/>
<dbReference type="Proteomes" id="UP000034588">
    <property type="component" value="Unassembled WGS sequence"/>
</dbReference>
<protein>
    <submittedName>
        <fullName evidence="1">Uncharacterized protein</fullName>
    </submittedName>
</protein>
<dbReference type="EMBL" id="LCQD01000011">
    <property type="protein sequence ID" value="KKW12563.1"/>
    <property type="molecule type" value="Genomic_DNA"/>
</dbReference>